<evidence type="ECO:0000313" key="4">
    <source>
        <dbReference type="EMBL" id="NYH84179.1"/>
    </source>
</evidence>
<dbReference type="Proteomes" id="UP000533017">
    <property type="component" value="Unassembled WGS sequence"/>
</dbReference>
<sequence length="305" mass="32115">MRLGRRELILAAAGVAVGSVLSECGPLERDTRPEPSKDPEPSRRTRRPRPRRYSYGRAPAQFGELHLPRQPRPLGTVVLLHGGFWSAAYGLDLMAGLATDLVGRGWAVWNLEYRRIGDGGGWPATFTDVATGIDHLADLPVRTGKSPHHPVVLVGHSAGGHLAAWVAGRHRLPAGAPGARPRVRAAAAISLAGVLDLETAAGEGVGGTSVQRLLGGTPKSRPGRYAVASPIERIPICVPVCCVHGRSDLVVPVGQSRRYVRAAAAAGDHASLVEVDGDHFSLIDPGSPGWRAAVGRLPGLAGFLR</sequence>
<dbReference type="EMBL" id="JACBZA010000001">
    <property type="protein sequence ID" value="NYH84179.1"/>
    <property type="molecule type" value="Genomic_DNA"/>
</dbReference>
<reference evidence="4 7" key="2">
    <citation type="submission" date="2020-07" db="EMBL/GenBank/DDBJ databases">
        <title>Sequencing the genomes of 1000 actinobacteria strains.</title>
        <authorList>
            <person name="Klenk H.-P."/>
        </authorList>
    </citation>
    <scope>NUCLEOTIDE SEQUENCE [LARGE SCALE GENOMIC DNA]</scope>
    <source>
        <strain evidence="4 7">DSM 45117</strain>
    </source>
</reference>
<keyword evidence="7" id="KW-1185">Reference proteome</keyword>
<name>A0A1I2ZVK0_9ACTN</name>
<dbReference type="STRING" id="504797.SAMN05421678_11779"/>
<evidence type="ECO:0000259" key="3">
    <source>
        <dbReference type="Pfam" id="PF20434"/>
    </source>
</evidence>
<protein>
    <submittedName>
        <fullName evidence="4">Acetyl esterase/lipase</fullName>
    </submittedName>
    <submittedName>
        <fullName evidence="5">Alpha/beta hydrolase family protein</fullName>
    </submittedName>
</protein>
<proteinExistence type="predicted"/>
<keyword evidence="1 5" id="KW-0378">Hydrolase</keyword>
<dbReference type="Gene3D" id="3.40.50.1820">
    <property type="entry name" value="alpha/beta hydrolase"/>
    <property type="match status" value="1"/>
</dbReference>
<dbReference type="AlphaFoldDB" id="A0A1I2ZVK0"/>
<dbReference type="SUPFAM" id="SSF53474">
    <property type="entry name" value="alpha/beta-Hydrolases"/>
    <property type="match status" value="1"/>
</dbReference>
<dbReference type="PANTHER" id="PTHR48081">
    <property type="entry name" value="AB HYDROLASE SUPERFAMILY PROTEIN C4A8.06C"/>
    <property type="match status" value="1"/>
</dbReference>
<dbReference type="InterPro" id="IPR029058">
    <property type="entry name" value="AB_hydrolase_fold"/>
</dbReference>
<evidence type="ECO:0000313" key="5">
    <source>
        <dbReference type="EMBL" id="SFH41529.1"/>
    </source>
</evidence>
<dbReference type="Proteomes" id="UP000199052">
    <property type="component" value="Unassembled WGS sequence"/>
</dbReference>
<evidence type="ECO:0000256" key="2">
    <source>
        <dbReference type="SAM" id="MobiDB-lite"/>
    </source>
</evidence>
<dbReference type="EMBL" id="FOOI01000017">
    <property type="protein sequence ID" value="SFH41529.1"/>
    <property type="molecule type" value="Genomic_DNA"/>
</dbReference>
<dbReference type="GO" id="GO:0016787">
    <property type="term" value="F:hydrolase activity"/>
    <property type="evidence" value="ECO:0007669"/>
    <property type="project" value="UniProtKB-KW"/>
</dbReference>
<gene>
    <name evidence="4" type="ORF">FHR37_003030</name>
    <name evidence="5" type="ORF">SAMN05421678_11779</name>
</gene>
<accession>A0A1I2ZVK0</accession>
<dbReference type="PANTHER" id="PTHR48081:SF33">
    <property type="entry name" value="KYNURENINE FORMAMIDASE"/>
    <property type="match status" value="1"/>
</dbReference>
<feature type="compositionally biased region" description="Basic residues" evidence="2">
    <location>
        <begin position="44"/>
        <end position="54"/>
    </location>
</feature>
<reference evidence="5 6" key="1">
    <citation type="submission" date="2016-10" db="EMBL/GenBank/DDBJ databases">
        <authorList>
            <person name="de Groot N.N."/>
        </authorList>
    </citation>
    <scope>NUCLEOTIDE SEQUENCE [LARGE SCALE GENOMIC DNA]</scope>
    <source>
        <strain evidence="5 6">CPCC 202808</strain>
    </source>
</reference>
<dbReference type="RefSeq" id="WP_202818333.1">
    <property type="nucleotide sequence ID" value="NZ_FOOI01000017.1"/>
</dbReference>
<feature type="compositionally biased region" description="Basic and acidic residues" evidence="2">
    <location>
        <begin position="26"/>
        <end position="43"/>
    </location>
</feature>
<feature type="domain" description="BD-FAE-like" evidence="3">
    <location>
        <begin position="70"/>
        <end position="258"/>
    </location>
</feature>
<evidence type="ECO:0000256" key="1">
    <source>
        <dbReference type="ARBA" id="ARBA00022801"/>
    </source>
</evidence>
<evidence type="ECO:0000313" key="7">
    <source>
        <dbReference type="Proteomes" id="UP000533017"/>
    </source>
</evidence>
<dbReference type="InterPro" id="IPR049492">
    <property type="entry name" value="BD-FAE-like_dom"/>
</dbReference>
<organism evidence="5 6">
    <name type="scientific">Actinopolymorpha cephalotaxi</name>
    <dbReference type="NCBI Taxonomy" id="504797"/>
    <lineage>
        <taxon>Bacteria</taxon>
        <taxon>Bacillati</taxon>
        <taxon>Actinomycetota</taxon>
        <taxon>Actinomycetes</taxon>
        <taxon>Propionibacteriales</taxon>
        <taxon>Actinopolymorphaceae</taxon>
        <taxon>Actinopolymorpha</taxon>
    </lineage>
</organism>
<evidence type="ECO:0000313" key="6">
    <source>
        <dbReference type="Proteomes" id="UP000199052"/>
    </source>
</evidence>
<dbReference type="Pfam" id="PF20434">
    <property type="entry name" value="BD-FAE"/>
    <property type="match status" value="1"/>
</dbReference>
<dbReference type="InterPro" id="IPR050300">
    <property type="entry name" value="GDXG_lipolytic_enzyme"/>
</dbReference>
<feature type="region of interest" description="Disordered" evidence="2">
    <location>
        <begin position="25"/>
        <end position="55"/>
    </location>
</feature>